<dbReference type="Proteomes" id="UP000093053">
    <property type="component" value="Chromosome"/>
</dbReference>
<dbReference type="AlphaFoldDB" id="A0A1B2HX27"/>
<sequence>MNVLARHRVAAGITAIVLVLLGGGGFVAWTVAQRDSAQATATPPERGGLLFVDLESYQGQVEQVALDEPGKRTPTALKCQRVYVAAGTTVCLRLAGIGPSYEAAVLDAQNQVVRTVALPGTPSRARVSQSGKVISWTTFVTGDSYSVPGGFSTRTGVLDLNTGTLVESLETFSSTVGGQVMTAADINYWGVTVAKDDRTFYATMATAGRTWLMKGDLVTRTMADVRQTAECPSLSPDGTKVAYKKRTSRTGPWRLAVTDLGTGSETVIEGTTGVDDQAAWLDDGTLVYAATNGDEKRSSIYKVPADGTSAPQVLITSAASPVPVH</sequence>
<gene>
    <name evidence="1" type="ORF">BBK82_46425</name>
</gene>
<proteinExistence type="predicted"/>
<dbReference type="SUPFAM" id="SSF82171">
    <property type="entry name" value="DPP6 N-terminal domain-like"/>
    <property type="match status" value="1"/>
</dbReference>
<dbReference type="RefSeq" id="WP_065920597.1">
    <property type="nucleotide sequence ID" value="NZ_CP016793.1"/>
</dbReference>
<dbReference type="EMBL" id="CP016793">
    <property type="protein sequence ID" value="ANZ42266.1"/>
    <property type="molecule type" value="Genomic_DNA"/>
</dbReference>
<dbReference type="KEGG" id="led:BBK82_46425"/>
<accession>A0A1B2HX27</accession>
<dbReference type="OrthoDB" id="9808778at2"/>
<evidence type="ECO:0000313" key="1">
    <source>
        <dbReference type="EMBL" id="ANZ42266.1"/>
    </source>
</evidence>
<keyword evidence="2" id="KW-1185">Reference proteome</keyword>
<dbReference type="Gene3D" id="2.120.10.30">
    <property type="entry name" value="TolB, C-terminal domain"/>
    <property type="match status" value="1"/>
</dbReference>
<name>A0A1B2HX27_9PSEU</name>
<reference evidence="1 2" key="1">
    <citation type="submission" date="2016-07" db="EMBL/GenBank/DDBJ databases">
        <title>Complete genome sequence of the Lentzea guizhouensis DHS C013.</title>
        <authorList>
            <person name="Cao C."/>
        </authorList>
    </citation>
    <scope>NUCLEOTIDE SEQUENCE [LARGE SCALE GENOMIC DNA]</scope>
    <source>
        <strain evidence="1 2">DHS C013</strain>
    </source>
</reference>
<dbReference type="STRING" id="1586287.BBK82_46425"/>
<evidence type="ECO:0008006" key="3">
    <source>
        <dbReference type="Google" id="ProtNLM"/>
    </source>
</evidence>
<organism evidence="1 2">
    <name type="scientific">Lentzea guizhouensis</name>
    <dbReference type="NCBI Taxonomy" id="1586287"/>
    <lineage>
        <taxon>Bacteria</taxon>
        <taxon>Bacillati</taxon>
        <taxon>Actinomycetota</taxon>
        <taxon>Actinomycetes</taxon>
        <taxon>Pseudonocardiales</taxon>
        <taxon>Pseudonocardiaceae</taxon>
        <taxon>Lentzea</taxon>
    </lineage>
</organism>
<evidence type="ECO:0000313" key="2">
    <source>
        <dbReference type="Proteomes" id="UP000093053"/>
    </source>
</evidence>
<dbReference type="InterPro" id="IPR011042">
    <property type="entry name" value="6-blade_b-propeller_TolB-like"/>
</dbReference>
<protein>
    <recommendedName>
        <fullName evidence="3">TolB</fullName>
    </recommendedName>
</protein>